<gene>
    <name evidence="9" type="ORF">BFS35_001720</name>
</gene>
<dbReference type="PANTHER" id="PTHR18964:SF149">
    <property type="entry name" value="BIFUNCTIONAL UDP-N-ACETYLGLUCOSAMINE 2-EPIMERASE_N-ACETYLMANNOSAMINE KINASE"/>
    <property type="match status" value="1"/>
</dbReference>
<dbReference type="AlphaFoldDB" id="A0A2G5NTG1"/>
<evidence type="ECO:0000256" key="2">
    <source>
        <dbReference type="ARBA" id="ARBA00012323"/>
    </source>
</evidence>
<dbReference type="EMBL" id="MJBI02000001">
    <property type="protein sequence ID" value="RAI82427.1"/>
    <property type="molecule type" value="Genomic_DNA"/>
</dbReference>
<dbReference type="PROSITE" id="PS01125">
    <property type="entry name" value="ROK"/>
    <property type="match status" value="1"/>
</dbReference>
<dbReference type="GO" id="GO:0005737">
    <property type="term" value="C:cytoplasm"/>
    <property type="evidence" value="ECO:0007669"/>
    <property type="project" value="InterPro"/>
</dbReference>
<dbReference type="RefSeq" id="WP_099578443.1">
    <property type="nucleotide sequence ID" value="NZ_MJBI02000001.1"/>
</dbReference>
<dbReference type="InterPro" id="IPR000600">
    <property type="entry name" value="ROK"/>
</dbReference>
<dbReference type="InterPro" id="IPR043129">
    <property type="entry name" value="ATPase_NBD"/>
</dbReference>
<dbReference type="GO" id="GO:0004340">
    <property type="term" value="F:glucokinase activity"/>
    <property type="evidence" value="ECO:0007669"/>
    <property type="project" value="UniProtKB-EC"/>
</dbReference>
<dbReference type="SUPFAM" id="SSF53067">
    <property type="entry name" value="Actin-like ATPase domain"/>
    <property type="match status" value="1"/>
</dbReference>
<keyword evidence="6" id="KW-0418">Kinase</keyword>
<evidence type="ECO:0000313" key="10">
    <source>
        <dbReference type="Proteomes" id="UP000229523"/>
    </source>
</evidence>
<evidence type="ECO:0000256" key="3">
    <source>
        <dbReference type="ARBA" id="ARBA00014701"/>
    </source>
</evidence>
<dbReference type="NCBIfam" id="TIGR00744">
    <property type="entry name" value="ROK_glcA_fam"/>
    <property type="match status" value="1"/>
</dbReference>
<keyword evidence="7" id="KW-0067">ATP-binding</keyword>
<dbReference type="GO" id="GO:0005524">
    <property type="term" value="F:ATP binding"/>
    <property type="evidence" value="ECO:0007669"/>
    <property type="project" value="UniProtKB-KW"/>
</dbReference>
<evidence type="ECO:0000256" key="4">
    <source>
        <dbReference type="ARBA" id="ARBA00022679"/>
    </source>
</evidence>
<keyword evidence="4" id="KW-0808">Transferase</keyword>
<dbReference type="Gene3D" id="3.30.420.40">
    <property type="match status" value="2"/>
</dbReference>
<dbReference type="Pfam" id="PF00480">
    <property type="entry name" value="ROK"/>
    <property type="match status" value="1"/>
</dbReference>
<sequence length="323" mass="34748">MIILAADIGGTTCKLGVLDETLEILHKWEIPTKTENNGESILKNVYDSFIVNAKHKNYNMEDVLGIGLGVPGPIDFKTGVVNGAINLNWHGKINIKEQFEKLSGLPVYVDNDANVATLGEKFKGAGQNEPDVICVTLGTGVGGGIISNNELVHGHNGSGGELGHFKVDIKERFQCNCGKKGCLETVASATGVVNLSYHYYAELQFQTVIEEAIKNRTLQAKMVFDAAKAGDEFATYVIKKVARNLAYALSVFSVVTNPKYIIIGGGVSKAGDFLIQHIEDVYREITFTPATQGTKIVTATLGNDAGIIGAAGLIKQYVKKEQV</sequence>
<protein>
    <recommendedName>
        <fullName evidence="3">Glucokinase</fullName>
        <ecNumber evidence="2">2.7.1.2</ecNumber>
    </recommendedName>
    <alternativeName>
        <fullName evidence="8">Glucose kinase</fullName>
    </alternativeName>
</protein>
<proteinExistence type="inferred from homology"/>
<dbReference type="InterPro" id="IPR004654">
    <property type="entry name" value="ROK_glcA"/>
</dbReference>
<reference evidence="9 10" key="1">
    <citation type="journal article" date="2018" name="Front. Microbiol.">
        <title>Description and Comparative Genomics of Macrococcus caseolyticus subsp. hominis subsp. nov., Macrococcus goetzii sp. nov., Macrococcus epidermidis sp. nov., and Macrococcus bohemicus sp. nov., Novel Macrococci From Human Clinical Material With Virulence Potential and Suspected Uptake of Foreign DNA by Natural Transformation.</title>
        <authorList>
            <person name="Maslanova I."/>
            <person name="Wertheimer Z."/>
            <person name="Sedlacek I."/>
            <person name="Svec P."/>
            <person name="Indrakova A."/>
            <person name="Kovarovic V."/>
            <person name="Schumann P."/>
            <person name="Sproer C."/>
            <person name="Kralova S."/>
            <person name="Sedo O."/>
            <person name="Kristofova L."/>
            <person name="Vrbovska V."/>
            <person name="Fuzik T."/>
            <person name="Petras P."/>
            <person name="Zdrahal Z."/>
            <person name="Ruzickova V."/>
            <person name="Doskar J."/>
            <person name="Pantucek R."/>
        </authorList>
    </citation>
    <scope>NUCLEOTIDE SEQUENCE [LARGE SCALE GENOMIC DNA]</scope>
    <source>
        <strain evidence="9 10">CCM 4927</strain>
    </source>
</reference>
<name>A0A2G5NTG1_9STAP</name>
<dbReference type="PANTHER" id="PTHR18964">
    <property type="entry name" value="ROK (REPRESSOR, ORF, KINASE) FAMILY"/>
    <property type="match status" value="1"/>
</dbReference>
<dbReference type="Proteomes" id="UP000229523">
    <property type="component" value="Unassembled WGS sequence"/>
</dbReference>
<evidence type="ECO:0000256" key="6">
    <source>
        <dbReference type="ARBA" id="ARBA00022777"/>
    </source>
</evidence>
<dbReference type="InterPro" id="IPR049874">
    <property type="entry name" value="ROK_cs"/>
</dbReference>
<keyword evidence="5" id="KW-0547">Nucleotide-binding</keyword>
<evidence type="ECO:0000256" key="1">
    <source>
        <dbReference type="ARBA" id="ARBA00006479"/>
    </source>
</evidence>
<keyword evidence="10" id="KW-1185">Reference proteome</keyword>
<comment type="similarity">
    <text evidence="1">Belongs to the ROK (NagC/XylR) family.</text>
</comment>
<evidence type="ECO:0000256" key="5">
    <source>
        <dbReference type="ARBA" id="ARBA00022741"/>
    </source>
</evidence>
<dbReference type="GO" id="GO:0006096">
    <property type="term" value="P:glycolytic process"/>
    <property type="evidence" value="ECO:0007669"/>
    <property type="project" value="InterPro"/>
</dbReference>
<evidence type="ECO:0000256" key="7">
    <source>
        <dbReference type="ARBA" id="ARBA00022840"/>
    </source>
</evidence>
<dbReference type="EC" id="2.7.1.2" evidence="2"/>
<comment type="caution">
    <text evidence="9">The sequence shown here is derived from an EMBL/GenBank/DDBJ whole genome shotgun (WGS) entry which is preliminary data.</text>
</comment>
<accession>A0A2G5NTG1</accession>
<evidence type="ECO:0000256" key="8">
    <source>
        <dbReference type="ARBA" id="ARBA00032386"/>
    </source>
</evidence>
<organism evidence="9 10">
    <name type="scientific">Macrococcoides goetzii</name>
    <dbReference type="NCBI Taxonomy" id="1891097"/>
    <lineage>
        <taxon>Bacteria</taxon>
        <taxon>Bacillati</taxon>
        <taxon>Bacillota</taxon>
        <taxon>Bacilli</taxon>
        <taxon>Bacillales</taxon>
        <taxon>Staphylococcaceae</taxon>
        <taxon>Macrococcoides</taxon>
    </lineage>
</organism>
<evidence type="ECO:0000313" key="9">
    <source>
        <dbReference type="EMBL" id="RAI82427.1"/>
    </source>
</evidence>